<dbReference type="Gene3D" id="3.30.160.170">
    <property type="entry name" value="FlaG-like"/>
    <property type="match status" value="1"/>
</dbReference>
<dbReference type="InterPro" id="IPR005186">
    <property type="entry name" value="FlaG"/>
</dbReference>
<organism evidence="2 3">
    <name type="scientific">Pseudomonas oryzihabitans</name>
    <dbReference type="NCBI Taxonomy" id="47885"/>
    <lineage>
        <taxon>Bacteria</taxon>
        <taxon>Pseudomonadati</taxon>
        <taxon>Pseudomonadota</taxon>
        <taxon>Gammaproteobacteria</taxon>
        <taxon>Pseudomonadales</taxon>
        <taxon>Pseudomonadaceae</taxon>
        <taxon>Pseudomonas</taxon>
    </lineage>
</organism>
<dbReference type="EMBL" id="CP022198">
    <property type="protein sequence ID" value="AXA67991.1"/>
    <property type="molecule type" value="Genomic_DNA"/>
</dbReference>
<dbReference type="RefSeq" id="WP_208692045.1">
    <property type="nucleotide sequence ID" value="NZ_CP022198.1"/>
</dbReference>
<keyword evidence="2" id="KW-0966">Cell projection</keyword>
<dbReference type="SUPFAM" id="SSF160214">
    <property type="entry name" value="FlaG-like"/>
    <property type="match status" value="1"/>
</dbReference>
<dbReference type="Proteomes" id="UP000250579">
    <property type="component" value="Chromosome"/>
</dbReference>
<feature type="compositionally biased region" description="Basic and acidic residues" evidence="1">
    <location>
        <begin position="55"/>
        <end position="64"/>
    </location>
</feature>
<evidence type="ECO:0000256" key="1">
    <source>
        <dbReference type="SAM" id="MobiDB-lite"/>
    </source>
</evidence>
<dbReference type="InterPro" id="IPR035924">
    <property type="entry name" value="FlaG-like_sf"/>
</dbReference>
<feature type="compositionally biased region" description="Low complexity" evidence="1">
    <location>
        <begin position="1"/>
        <end position="25"/>
    </location>
</feature>
<name>A0A2Z5AF80_9PSED</name>
<dbReference type="PANTHER" id="PTHR37166">
    <property type="entry name" value="PROTEIN FLAG"/>
    <property type="match status" value="1"/>
</dbReference>
<proteinExistence type="predicted"/>
<dbReference type="Pfam" id="PF03646">
    <property type="entry name" value="FlaG"/>
    <property type="match status" value="1"/>
</dbReference>
<accession>A0A2Z5AF80</accession>
<protein>
    <submittedName>
        <fullName evidence="2">Flagellar biosynthesis protein FlaG</fullName>
    </submittedName>
</protein>
<evidence type="ECO:0000313" key="2">
    <source>
        <dbReference type="EMBL" id="AXA67991.1"/>
    </source>
</evidence>
<keyword evidence="2" id="KW-0282">Flagellum</keyword>
<dbReference type="AlphaFoldDB" id="A0A2Z5AF80"/>
<keyword evidence="2" id="KW-0969">Cilium</keyword>
<dbReference type="PANTHER" id="PTHR37166:SF1">
    <property type="entry name" value="PROTEIN FLAG"/>
    <property type="match status" value="1"/>
</dbReference>
<gene>
    <name evidence="2" type="ORF">CE139_20030</name>
</gene>
<reference evidence="2 3" key="1">
    <citation type="submission" date="2017-06" db="EMBL/GenBank/DDBJ databases">
        <title>Evolution towards high GC content and high-temperature stress adaptation in endophytic Pseudomonas oryzihabitans impacted its plant-growth promoting traits.</title>
        <authorList>
            <person name="Nascimento F.X."/>
        </authorList>
    </citation>
    <scope>NUCLEOTIDE SEQUENCE [LARGE SCALE GENOMIC DNA]</scope>
    <source>
        <strain evidence="2 3">MS8</strain>
    </source>
</reference>
<feature type="region of interest" description="Disordered" evidence="1">
    <location>
        <begin position="1"/>
        <end position="67"/>
    </location>
</feature>
<evidence type="ECO:0000313" key="3">
    <source>
        <dbReference type="Proteomes" id="UP000250579"/>
    </source>
</evidence>
<sequence>MSINVNSVVTGTATTTSAAGTPSGNVVGAPSATANASGNGATPADQAKTAPVSPSREELEKAVKDLSSSAQDLHRNLEFSLDQDSGVTVVKVVNSANGELIRQIPSEVVVKLAADFKESRHLLSEKA</sequence>